<accession>A0AAW0UBA2</accession>
<name>A0AAW0UBA2_SCYPA</name>
<dbReference type="InterPro" id="IPR032675">
    <property type="entry name" value="LRR_dom_sf"/>
</dbReference>
<reference evidence="1 2" key="1">
    <citation type="submission" date="2023-03" db="EMBL/GenBank/DDBJ databases">
        <title>High-quality genome of Scylla paramamosain provides insights in environmental adaptation.</title>
        <authorList>
            <person name="Zhang L."/>
        </authorList>
    </citation>
    <scope>NUCLEOTIDE SEQUENCE [LARGE SCALE GENOMIC DNA]</scope>
    <source>
        <strain evidence="1">LZ_2023a</strain>
        <tissue evidence="1">Muscle</tissue>
    </source>
</reference>
<keyword evidence="2" id="KW-1185">Reference proteome</keyword>
<dbReference type="AlphaFoldDB" id="A0AAW0UBA2"/>
<dbReference type="Proteomes" id="UP001487740">
    <property type="component" value="Unassembled WGS sequence"/>
</dbReference>
<evidence type="ECO:0000313" key="2">
    <source>
        <dbReference type="Proteomes" id="UP001487740"/>
    </source>
</evidence>
<sequence>MHPKPLKSICIDRVVDKTITYLLWPRDPKELFTGVRKLWDEMKGLGQLHEEAVTILCAHVLRIRQIGVRPASHHMNLVQVVTIFPAILTLLAARATEICLDPAMVQMSSTPVSCMDETGIFKETNQLRKIDASGVDLGAETCFFVHLLPRCHNLTVLVLDVNVSSGILHAARQCPLRVLHVSERMMSHPRLSQETLAELVLGTNRKDLRLVLGAYMVGVPLTFTPAWPNLTHLGTGWCAVSKEFLLLVLLFLPKIEYMQSNVLPVSTVVDEYISRHQQGSLPKVPLKANTILYEAFWRQYIYCPKLEQVTLVPVNAMDESLSGLFQVGNHLPNVTILRMLTNVLTPRPFLLPEEKSEYQEFRNQITTLELDGITATEFDAGWLMSLLQCFPRLRILFLHGNQIVYTEPGDPVVTHFDSVTDIQCVCDSDNERFLRFLNAFPNLQALTLTAVQGNISLPWERLTELRQLRVLSLYALGVSNLSGLCQLPRSTTERTTWKLRAAPRLVSVDLMAKLRRAGWTWIPTTDIETESW</sequence>
<organism evidence="1 2">
    <name type="scientific">Scylla paramamosain</name>
    <name type="common">Mud crab</name>
    <dbReference type="NCBI Taxonomy" id="85552"/>
    <lineage>
        <taxon>Eukaryota</taxon>
        <taxon>Metazoa</taxon>
        <taxon>Ecdysozoa</taxon>
        <taxon>Arthropoda</taxon>
        <taxon>Crustacea</taxon>
        <taxon>Multicrustacea</taxon>
        <taxon>Malacostraca</taxon>
        <taxon>Eumalacostraca</taxon>
        <taxon>Eucarida</taxon>
        <taxon>Decapoda</taxon>
        <taxon>Pleocyemata</taxon>
        <taxon>Brachyura</taxon>
        <taxon>Eubrachyura</taxon>
        <taxon>Portunoidea</taxon>
        <taxon>Portunidae</taxon>
        <taxon>Portuninae</taxon>
        <taxon>Scylla</taxon>
    </lineage>
</organism>
<dbReference type="Gene3D" id="3.80.10.10">
    <property type="entry name" value="Ribonuclease Inhibitor"/>
    <property type="match status" value="2"/>
</dbReference>
<gene>
    <name evidence="1" type="ORF">O3P69_005072</name>
</gene>
<protein>
    <submittedName>
        <fullName evidence="1">Uncharacterized protein</fullName>
    </submittedName>
</protein>
<comment type="caution">
    <text evidence="1">The sequence shown here is derived from an EMBL/GenBank/DDBJ whole genome shotgun (WGS) entry which is preliminary data.</text>
</comment>
<dbReference type="SUPFAM" id="SSF52047">
    <property type="entry name" value="RNI-like"/>
    <property type="match status" value="1"/>
</dbReference>
<proteinExistence type="predicted"/>
<evidence type="ECO:0000313" key="1">
    <source>
        <dbReference type="EMBL" id="KAK8396849.1"/>
    </source>
</evidence>
<dbReference type="EMBL" id="JARAKH010000015">
    <property type="protein sequence ID" value="KAK8396849.1"/>
    <property type="molecule type" value="Genomic_DNA"/>
</dbReference>